<organism evidence="2 3">
    <name type="scientific">Mycteria americana</name>
    <name type="common">Wood stork</name>
    <dbReference type="NCBI Taxonomy" id="33587"/>
    <lineage>
        <taxon>Eukaryota</taxon>
        <taxon>Metazoa</taxon>
        <taxon>Chordata</taxon>
        <taxon>Craniata</taxon>
        <taxon>Vertebrata</taxon>
        <taxon>Euteleostomi</taxon>
        <taxon>Archelosauria</taxon>
        <taxon>Archosauria</taxon>
        <taxon>Dinosauria</taxon>
        <taxon>Saurischia</taxon>
        <taxon>Theropoda</taxon>
        <taxon>Coelurosauria</taxon>
        <taxon>Aves</taxon>
        <taxon>Neognathae</taxon>
        <taxon>Neoaves</taxon>
        <taxon>Aequornithes</taxon>
        <taxon>Ciconiiformes</taxon>
        <taxon>Ciconiidae</taxon>
        <taxon>Mycteria</taxon>
    </lineage>
</organism>
<evidence type="ECO:0000313" key="2">
    <source>
        <dbReference type="EMBL" id="KAK4806682.1"/>
    </source>
</evidence>
<dbReference type="Proteomes" id="UP001333110">
    <property type="component" value="Unassembled WGS sequence"/>
</dbReference>
<evidence type="ECO:0000256" key="1">
    <source>
        <dbReference type="SAM" id="SignalP"/>
    </source>
</evidence>
<evidence type="ECO:0000313" key="3">
    <source>
        <dbReference type="Proteomes" id="UP001333110"/>
    </source>
</evidence>
<reference evidence="2 3" key="1">
    <citation type="journal article" date="2023" name="J. Hered.">
        <title>Chromosome-level genome of the wood stork (Mycteria americana) provides insight into avian chromosome evolution.</title>
        <authorList>
            <person name="Flamio R. Jr."/>
            <person name="Ramstad K.M."/>
        </authorList>
    </citation>
    <scope>NUCLEOTIDE SEQUENCE [LARGE SCALE GENOMIC DNA]</scope>
    <source>
        <strain evidence="2">JAX WOST 10</strain>
    </source>
</reference>
<sequence length="222" mass="25298">MPIPHSIASLICLHVPKFLTVTLLLGTPPETWLFERVRVLIRDVNRDILCNKIYDETEDYGRVMYCGIPRTHYPLKGLPLTAEPDMYFVDYNDTWTCETSVYPAPLGLVWGCSNGKFYSYLTLKYHAGLKCGLVIPSLCSSCVSNFTAPARGVHWEVAEAPKTRPKSAISGVQVPNYYMDGQVAALMFKNIFTPYIILKQHQFVLENITWQVHLLSNWTRYA</sequence>
<dbReference type="EMBL" id="JAUNZN010000036">
    <property type="protein sequence ID" value="KAK4806682.1"/>
    <property type="molecule type" value="Genomic_DNA"/>
</dbReference>
<accession>A0AAN7MJ16</accession>
<keyword evidence="3" id="KW-1185">Reference proteome</keyword>
<feature type="signal peptide" evidence="1">
    <location>
        <begin position="1"/>
        <end position="26"/>
    </location>
</feature>
<keyword evidence="1" id="KW-0732">Signal</keyword>
<comment type="caution">
    <text evidence="2">The sequence shown here is derived from an EMBL/GenBank/DDBJ whole genome shotgun (WGS) entry which is preliminary data.</text>
</comment>
<feature type="chain" id="PRO_5042834748" evidence="1">
    <location>
        <begin position="27"/>
        <end position="222"/>
    </location>
</feature>
<dbReference type="AlphaFoldDB" id="A0AAN7MJ16"/>
<protein>
    <submittedName>
        <fullName evidence="2">Uncharacterized protein</fullName>
    </submittedName>
</protein>
<proteinExistence type="predicted"/>
<gene>
    <name evidence="2" type="ORF">QYF61_027683</name>
</gene>
<name>A0AAN7MJ16_MYCAM</name>